<reference evidence="1 2" key="1">
    <citation type="journal article" date="2019" name="Genome Biol. Evol.">
        <title>Insights into the evolution of the New World diploid cottons (Gossypium, subgenus Houzingenia) based on genome sequencing.</title>
        <authorList>
            <person name="Grover C.E."/>
            <person name="Arick M.A. 2nd"/>
            <person name="Thrash A."/>
            <person name="Conover J.L."/>
            <person name="Sanders W.S."/>
            <person name="Peterson D.G."/>
            <person name="Frelichowski J.E."/>
            <person name="Scheffler J.A."/>
            <person name="Scheffler B.E."/>
            <person name="Wendel J.F."/>
        </authorList>
    </citation>
    <scope>NUCLEOTIDE SEQUENCE [LARGE SCALE GENOMIC DNA]</scope>
    <source>
        <strain evidence="1">1</strain>
        <tissue evidence="1">Leaf</tissue>
    </source>
</reference>
<protein>
    <submittedName>
        <fullName evidence="1">Uncharacterized protein</fullName>
    </submittedName>
</protein>
<dbReference type="EMBL" id="JABFAF010000005">
    <property type="protein sequence ID" value="MBA0854553.1"/>
    <property type="molecule type" value="Genomic_DNA"/>
</dbReference>
<sequence length="73" mass="7865">MDHEAKANLGHFHCLTDKVARVAQVDCEPTIGSLSGKLYIKKGKNGECRTEAIVTAIGGYFADSKRSGLAKEQ</sequence>
<evidence type="ECO:0000313" key="2">
    <source>
        <dbReference type="Proteomes" id="UP000593576"/>
    </source>
</evidence>
<gene>
    <name evidence="1" type="ORF">Goshw_001620</name>
</gene>
<name>A0A7J9L788_GOSSC</name>
<accession>A0A7J9L788</accession>
<evidence type="ECO:0000313" key="1">
    <source>
        <dbReference type="EMBL" id="MBA0854553.1"/>
    </source>
</evidence>
<comment type="caution">
    <text evidence="1">The sequence shown here is derived from an EMBL/GenBank/DDBJ whole genome shotgun (WGS) entry which is preliminary data.</text>
</comment>
<proteinExistence type="predicted"/>
<organism evidence="1 2">
    <name type="scientific">Gossypium schwendimanii</name>
    <name type="common">Cotton</name>
    <dbReference type="NCBI Taxonomy" id="34291"/>
    <lineage>
        <taxon>Eukaryota</taxon>
        <taxon>Viridiplantae</taxon>
        <taxon>Streptophyta</taxon>
        <taxon>Embryophyta</taxon>
        <taxon>Tracheophyta</taxon>
        <taxon>Spermatophyta</taxon>
        <taxon>Magnoliopsida</taxon>
        <taxon>eudicotyledons</taxon>
        <taxon>Gunneridae</taxon>
        <taxon>Pentapetalae</taxon>
        <taxon>rosids</taxon>
        <taxon>malvids</taxon>
        <taxon>Malvales</taxon>
        <taxon>Malvaceae</taxon>
        <taxon>Malvoideae</taxon>
        <taxon>Gossypium</taxon>
    </lineage>
</organism>
<dbReference type="AlphaFoldDB" id="A0A7J9L788"/>
<keyword evidence="2" id="KW-1185">Reference proteome</keyword>
<dbReference type="Proteomes" id="UP000593576">
    <property type="component" value="Unassembled WGS sequence"/>
</dbReference>